<protein>
    <submittedName>
        <fullName evidence="6">Sugar ABC transporter substrate-binding protein</fullName>
    </submittedName>
</protein>
<gene>
    <name evidence="6" type="ORF">GCM10009802_29360</name>
</gene>
<evidence type="ECO:0000256" key="3">
    <source>
        <dbReference type="SAM" id="MobiDB-lite"/>
    </source>
</evidence>
<dbReference type="Proteomes" id="UP001500443">
    <property type="component" value="Unassembled WGS sequence"/>
</dbReference>
<dbReference type="PANTHER" id="PTHR30036">
    <property type="entry name" value="D-XYLOSE-BINDING PERIPLASMIC PROTEIN"/>
    <property type="match status" value="1"/>
</dbReference>
<accession>A0ABN2YAK8</accession>
<evidence type="ECO:0000313" key="6">
    <source>
        <dbReference type="EMBL" id="GAA2124440.1"/>
    </source>
</evidence>
<evidence type="ECO:0000256" key="1">
    <source>
        <dbReference type="ARBA" id="ARBA00004196"/>
    </source>
</evidence>
<keyword evidence="7" id="KW-1185">Reference proteome</keyword>
<dbReference type="Gene3D" id="3.40.50.2300">
    <property type="match status" value="2"/>
</dbReference>
<comment type="subcellular location">
    <subcellularLocation>
        <location evidence="1">Cell envelope</location>
    </subcellularLocation>
</comment>
<evidence type="ECO:0000259" key="5">
    <source>
        <dbReference type="Pfam" id="PF13407"/>
    </source>
</evidence>
<dbReference type="InterPro" id="IPR050555">
    <property type="entry name" value="Bact_Solute-Bind_Prot2"/>
</dbReference>
<dbReference type="InterPro" id="IPR025997">
    <property type="entry name" value="SBP_2_dom"/>
</dbReference>
<comment type="similarity">
    <text evidence="2">Belongs to the bacterial solute-binding protein 2 family.</text>
</comment>
<feature type="domain" description="Periplasmic binding protein" evidence="5">
    <location>
        <begin position="56"/>
        <end position="300"/>
    </location>
</feature>
<evidence type="ECO:0000256" key="4">
    <source>
        <dbReference type="SAM" id="SignalP"/>
    </source>
</evidence>
<sequence>MARSRMARSTRVFVAAATALLAVAVAGCSDSGGKDAEENDGGTGGGGGVNTPRMEIAMVTHSAPGDTFWDIVQSGSKQAAAKDNVEFLYANSEKDDEQARLVQTFVDKKVDGIIVTLAKPEAMKSAVRAAVDAGIPVVTINSGAEYSEEYGALSHIGQEETVAGEAVGEELNERGRKKAVCVVHEQGNVGLEQRCAGVKETFSGSVENLTVDGASKPNVLSGIQAELEADGSIDSVVTLNADVAAAAVEAKGAAGSEAEVATFDLNGAVAKALESGELTFAVDQQPYLQGYLAVDELWLYKTNGNVIGGGQTVLTGPAIVTQEDAPELRKFTERGTR</sequence>
<organism evidence="6 7">
    <name type="scientific">Streptomyces synnematoformans</name>
    <dbReference type="NCBI Taxonomy" id="415721"/>
    <lineage>
        <taxon>Bacteria</taxon>
        <taxon>Bacillati</taxon>
        <taxon>Actinomycetota</taxon>
        <taxon>Actinomycetes</taxon>
        <taxon>Kitasatosporales</taxon>
        <taxon>Streptomycetaceae</taxon>
        <taxon>Streptomyces</taxon>
    </lineage>
</organism>
<proteinExistence type="inferred from homology"/>
<dbReference type="InterPro" id="IPR028082">
    <property type="entry name" value="Peripla_BP_I"/>
</dbReference>
<feature type="region of interest" description="Disordered" evidence="3">
    <location>
        <begin position="29"/>
        <end position="52"/>
    </location>
</feature>
<dbReference type="PROSITE" id="PS51257">
    <property type="entry name" value="PROKAR_LIPOPROTEIN"/>
    <property type="match status" value="1"/>
</dbReference>
<dbReference type="PANTHER" id="PTHR30036:SF7">
    <property type="entry name" value="ABC TRANSPORTER PERIPLASMIC-BINDING PROTEIN YPHF"/>
    <property type="match status" value="1"/>
</dbReference>
<evidence type="ECO:0000256" key="2">
    <source>
        <dbReference type="ARBA" id="ARBA00007639"/>
    </source>
</evidence>
<name>A0ABN2YAK8_9ACTN</name>
<comment type="caution">
    <text evidence="6">The sequence shown here is derived from an EMBL/GenBank/DDBJ whole genome shotgun (WGS) entry which is preliminary data.</text>
</comment>
<dbReference type="SUPFAM" id="SSF53822">
    <property type="entry name" value="Periplasmic binding protein-like I"/>
    <property type="match status" value="1"/>
</dbReference>
<reference evidence="6 7" key="1">
    <citation type="journal article" date="2019" name="Int. J. Syst. Evol. Microbiol.">
        <title>The Global Catalogue of Microorganisms (GCM) 10K type strain sequencing project: providing services to taxonomists for standard genome sequencing and annotation.</title>
        <authorList>
            <consortium name="The Broad Institute Genomics Platform"/>
            <consortium name="The Broad Institute Genome Sequencing Center for Infectious Disease"/>
            <person name="Wu L."/>
            <person name="Ma J."/>
        </authorList>
    </citation>
    <scope>NUCLEOTIDE SEQUENCE [LARGE SCALE GENOMIC DNA]</scope>
    <source>
        <strain evidence="6 7">JCM 15481</strain>
    </source>
</reference>
<dbReference type="EMBL" id="BAAAPF010000081">
    <property type="protein sequence ID" value="GAA2124440.1"/>
    <property type="molecule type" value="Genomic_DNA"/>
</dbReference>
<dbReference type="Pfam" id="PF13407">
    <property type="entry name" value="Peripla_BP_4"/>
    <property type="match status" value="1"/>
</dbReference>
<feature type="signal peptide" evidence="4">
    <location>
        <begin position="1"/>
        <end position="24"/>
    </location>
</feature>
<keyword evidence="4" id="KW-0732">Signal</keyword>
<evidence type="ECO:0000313" key="7">
    <source>
        <dbReference type="Proteomes" id="UP001500443"/>
    </source>
</evidence>
<dbReference type="CDD" id="cd06312">
    <property type="entry name" value="PBP1_ABC_sugar_binding-like"/>
    <property type="match status" value="1"/>
</dbReference>
<feature type="chain" id="PRO_5045587204" evidence="4">
    <location>
        <begin position="25"/>
        <end position="337"/>
    </location>
</feature>